<dbReference type="GO" id="GO:0051287">
    <property type="term" value="F:NAD binding"/>
    <property type="evidence" value="ECO:0007669"/>
    <property type="project" value="InterPro"/>
</dbReference>
<dbReference type="EMBL" id="CADCUW010000264">
    <property type="protein sequence ID" value="CAA9413652.1"/>
    <property type="molecule type" value="Genomic_DNA"/>
</dbReference>
<dbReference type="GO" id="GO:0004617">
    <property type="term" value="F:phosphoglycerate dehydrogenase activity"/>
    <property type="evidence" value="ECO:0007669"/>
    <property type="project" value="UniProtKB-EC"/>
</dbReference>
<evidence type="ECO:0000259" key="3">
    <source>
        <dbReference type="Pfam" id="PF02826"/>
    </source>
</evidence>
<keyword evidence="2" id="KW-0520">NAD</keyword>
<dbReference type="Gene3D" id="3.40.50.720">
    <property type="entry name" value="NAD(P)-binding Rossmann-like Domain"/>
    <property type="match status" value="2"/>
</dbReference>
<dbReference type="AlphaFoldDB" id="A0A6J4PIH1"/>
<proteinExistence type="predicted"/>
<dbReference type="PANTHER" id="PTHR43333">
    <property type="entry name" value="2-HACID_DH_C DOMAIN-CONTAINING PROTEIN"/>
    <property type="match status" value="1"/>
</dbReference>
<dbReference type="InterPro" id="IPR036291">
    <property type="entry name" value="NAD(P)-bd_dom_sf"/>
</dbReference>
<dbReference type="SUPFAM" id="SSF51735">
    <property type="entry name" value="NAD(P)-binding Rossmann-fold domains"/>
    <property type="match status" value="1"/>
</dbReference>
<dbReference type="CDD" id="cd05300">
    <property type="entry name" value="2-Hacid_dh_1"/>
    <property type="match status" value="1"/>
</dbReference>
<reference evidence="4" key="1">
    <citation type="submission" date="2020-02" db="EMBL/GenBank/DDBJ databases">
        <authorList>
            <person name="Meier V. D."/>
        </authorList>
    </citation>
    <scope>NUCLEOTIDE SEQUENCE</scope>
    <source>
        <strain evidence="4">AVDCRST_MAG01</strain>
    </source>
</reference>
<organism evidence="4">
    <name type="scientific">uncultured Rubrobacteraceae bacterium</name>
    <dbReference type="NCBI Taxonomy" id="349277"/>
    <lineage>
        <taxon>Bacteria</taxon>
        <taxon>Bacillati</taxon>
        <taxon>Actinomycetota</taxon>
        <taxon>Rubrobacteria</taxon>
        <taxon>Rubrobacterales</taxon>
        <taxon>Rubrobacteraceae</taxon>
        <taxon>environmental samples</taxon>
    </lineage>
</organism>
<accession>A0A6J4PIH1</accession>
<sequence length="185" mass="19929">MIHLPESTALVVGVGGIGAETARLCEAFGMRVVGVDARREDAPPGVAEMHPPEALDRLLPEADFVVVTVPHTPHTEGMMDAARFALMKPSAFLVNIGRGMTVKLDDLNRALRDGAIGGAGLDVYEVEPLPADHPLWTAPNVMLTPHVAGHGPYLDERRLEIVVDNARRFASGEALRNVVDKANRF</sequence>
<protein>
    <submittedName>
        <fullName evidence="4">D-3-phosphoglycerate dehydrogenase</fullName>
        <ecNumber evidence="4">1.1.1.95</ecNumber>
    </submittedName>
</protein>
<dbReference type="Pfam" id="PF02826">
    <property type="entry name" value="2-Hacid_dh_C"/>
    <property type="match status" value="1"/>
</dbReference>
<evidence type="ECO:0000313" key="4">
    <source>
        <dbReference type="EMBL" id="CAA9413652.1"/>
    </source>
</evidence>
<evidence type="ECO:0000256" key="1">
    <source>
        <dbReference type="ARBA" id="ARBA00023002"/>
    </source>
</evidence>
<feature type="domain" description="D-isomer specific 2-hydroxyacid dehydrogenase NAD-binding" evidence="3">
    <location>
        <begin position="4"/>
        <end position="148"/>
    </location>
</feature>
<gene>
    <name evidence="4" type="ORF">AVDCRST_MAG01-01-1774</name>
</gene>
<dbReference type="PANTHER" id="PTHR43333:SF1">
    <property type="entry name" value="D-ISOMER SPECIFIC 2-HYDROXYACID DEHYDROGENASE NAD-BINDING DOMAIN-CONTAINING PROTEIN"/>
    <property type="match status" value="1"/>
</dbReference>
<dbReference type="EC" id="1.1.1.95" evidence="4"/>
<name>A0A6J4PIH1_9ACTN</name>
<evidence type="ECO:0000256" key="2">
    <source>
        <dbReference type="ARBA" id="ARBA00023027"/>
    </source>
</evidence>
<keyword evidence="1 4" id="KW-0560">Oxidoreductase</keyword>
<dbReference type="InterPro" id="IPR006140">
    <property type="entry name" value="D-isomer_DH_NAD-bd"/>
</dbReference>